<gene>
    <name evidence="4" type="ORF">PG986_003312</name>
</gene>
<feature type="compositionally biased region" description="Basic and acidic residues" evidence="1">
    <location>
        <begin position="115"/>
        <end position="125"/>
    </location>
</feature>
<feature type="domain" description="DUF2828" evidence="2">
    <location>
        <begin position="136"/>
        <end position="551"/>
    </location>
</feature>
<dbReference type="InterPro" id="IPR056690">
    <property type="entry name" value="DUF7788"/>
</dbReference>
<dbReference type="GeneID" id="92072596"/>
<proteinExistence type="predicted"/>
<evidence type="ECO:0000259" key="2">
    <source>
        <dbReference type="Pfam" id="PF11443"/>
    </source>
</evidence>
<accession>A0ABR1QS83</accession>
<comment type="caution">
    <text evidence="4">The sequence shown here is derived from an EMBL/GenBank/DDBJ whole genome shotgun (WGS) entry which is preliminary data.</text>
</comment>
<sequence length="826" mass="91595">MASESQKGAWFLKYSFPVTFPSHPALTLSAADFGDFLERDLRQDASTHVAPTEPAGKKETESESFTLLTPPSTTAELRGATEVLNLNDSPAKAAEAKPEGDELPTQPFMKGLLSHETDAENEQRRRQTNNENLMRTENNDVAYRSTQEPLLDLFAELEEVISGPRLYELLNMAWQKDPLMTLKIIYNARSIHLGKASRTTFYRCAAWLAQYHPLTLVSNLRWLSRPVIVKKVEKPDGDGDDAVMVEHEHDKDNEDASAFDVKNGVSHGYWKDLLNILALSVNDQLHFLANPKDILNVTREKGHPDRPKHIDAAVAKSKRHEVRNERHERAITCFNGKPVHRALHLAIARLFSEQLKSDLALLRGDDTKAKKRISLCAKWAPSHDRFHDKHTFIVSTIAELMHPEDTSQGMDREVYIRHAREAYRKDISALRGHLDIVERHLSAKALGKIKYDRVPSLAMNKYTPIFAEKDTEHFEAYINKVAEGKAKISGATLLPSTLIKAVRQVGASQSGKEAVKSVMDAVAAKMAALSGKVADGQWKSLVQRIKDSGNLESSIAVCDVSGSMGSPTFADGTCPMDSAIGLSLLLTEVTKPPFGGAFITFSGVPTVERVDLTKSLHEKYQDMSSAPWGMNTNFVAVFEELILPMAVRNSLKPEDMVKRIFVFSDMQFDAAESAYDCYDNHSRNNGWGSSYERIKKKFSDAGYEMPELVFWNLAGGRAGYNGWGGWGADPVAPKPVTANQEGTAIVSGYSQGMLKVFLDGGSFDDDAGEEEKEEEPVFETADTGDGVEVVAVAEAQRSAKKQKMDPMSTMKKAIGRKAYNMLKIVD</sequence>
<dbReference type="RefSeq" id="XP_066704598.1">
    <property type="nucleotide sequence ID" value="XM_066839534.1"/>
</dbReference>
<dbReference type="Pfam" id="PF11443">
    <property type="entry name" value="DUF2828"/>
    <property type="match status" value="1"/>
</dbReference>
<dbReference type="InterPro" id="IPR058580">
    <property type="entry name" value="DUF2828"/>
</dbReference>
<evidence type="ECO:0008006" key="6">
    <source>
        <dbReference type="Google" id="ProtNLM"/>
    </source>
</evidence>
<feature type="compositionally biased region" description="Polar residues" evidence="1">
    <location>
        <begin position="63"/>
        <end position="75"/>
    </location>
</feature>
<evidence type="ECO:0000259" key="3">
    <source>
        <dbReference type="Pfam" id="PF25043"/>
    </source>
</evidence>
<dbReference type="PANTHER" id="PTHR31373:SF27">
    <property type="entry name" value="TROVE DOMAIN-CONTAINING PROTEIN"/>
    <property type="match status" value="1"/>
</dbReference>
<name>A0ABR1QS83_9PEZI</name>
<dbReference type="EMBL" id="JAQQWE010000002">
    <property type="protein sequence ID" value="KAK7962487.1"/>
    <property type="molecule type" value="Genomic_DNA"/>
</dbReference>
<protein>
    <recommendedName>
        <fullName evidence="6">DUF2828 domain-containing protein</fullName>
    </recommendedName>
</protein>
<dbReference type="InterPro" id="IPR011205">
    <property type="entry name" value="UCP015417_vWA"/>
</dbReference>
<reference evidence="4 5" key="1">
    <citation type="submission" date="2023-01" db="EMBL/GenBank/DDBJ databases">
        <title>Analysis of 21 Apiospora genomes using comparative genomics revels a genus with tremendous synthesis potential of carbohydrate active enzymes and secondary metabolites.</title>
        <authorList>
            <person name="Sorensen T."/>
        </authorList>
    </citation>
    <scope>NUCLEOTIDE SEQUENCE [LARGE SCALE GENOMIC DNA]</scope>
    <source>
        <strain evidence="4 5">CBS 24483</strain>
    </source>
</reference>
<evidence type="ECO:0000313" key="4">
    <source>
        <dbReference type="EMBL" id="KAK7962487.1"/>
    </source>
</evidence>
<organism evidence="4 5">
    <name type="scientific">Apiospora aurea</name>
    <dbReference type="NCBI Taxonomy" id="335848"/>
    <lineage>
        <taxon>Eukaryota</taxon>
        <taxon>Fungi</taxon>
        <taxon>Dikarya</taxon>
        <taxon>Ascomycota</taxon>
        <taxon>Pezizomycotina</taxon>
        <taxon>Sordariomycetes</taxon>
        <taxon>Xylariomycetidae</taxon>
        <taxon>Amphisphaeriales</taxon>
        <taxon>Apiosporaceae</taxon>
        <taxon>Apiospora</taxon>
    </lineage>
</organism>
<dbReference type="Proteomes" id="UP001391051">
    <property type="component" value="Unassembled WGS sequence"/>
</dbReference>
<dbReference type="PANTHER" id="PTHR31373">
    <property type="entry name" value="OS06G0652100 PROTEIN"/>
    <property type="match status" value="1"/>
</dbReference>
<feature type="domain" description="DUF7788" evidence="3">
    <location>
        <begin position="553"/>
        <end position="814"/>
    </location>
</feature>
<keyword evidence="5" id="KW-1185">Reference proteome</keyword>
<evidence type="ECO:0000256" key="1">
    <source>
        <dbReference type="SAM" id="MobiDB-lite"/>
    </source>
</evidence>
<dbReference type="Pfam" id="PF25043">
    <property type="entry name" value="DUF7788"/>
    <property type="match status" value="1"/>
</dbReference>
<evidence type="ECO:0000313" key="5">
    <source>
        <dbReference type="Proteomes" id="UP001391051"/>
    </source>
</evidence>
<feature type="region of interest" description="Disordered" evidence="1">
    <location>
        <begin position="44"/>
        <end position="77"/>
    </location>
</feature>
<feature type="region of interest" description="Disordered" evidence="1">
    <location>
        <begin position="115"/>
        <end position="141"/>
    </location>
</feature>